<dbReference type="Proteomes" id="UP000540656">
    <property type="component" value="Unassembled WGS sequence"/>
</dbReference>
<keyword evidence="1" id="KW-0812">Transmembrane</keyword>
<feature type="transmembrane region" description="Helical" evidence="1">
    <location>
        <begin position="12"/>
        <end position="36"/>
    </location>
</feature>
<evidence type="ECO:0000259" key="2">
    <source>
        <dbReference type="Pfam" id="PF13400"/>
    </source>
</evidence>
<name>A0A7Y9S290_9ACTN</name>
<evidence type="ECO:0000313" key="4">
    <source>
        <dbReference type="Proteomes" id="UP000540656"/>
    </source>
</evidence>
<keyword evidence="4" id="KW-1185">Reference proteome</keyword>
<organism evidence="3 4">
    <name type="scientific">Nocardioides daedukensis</name>
    <dbReference type="NCBI Taxonomy" id="634462"/>
    <lineage>
        <taxon>Bacteria</taxon>
        <taxon>Bacillati</taxon>
        <taxon>Actinomycetota</taxon>
        <taxon>Actinomycetes</taxon>
        <taxon>Propionibacteriales</taxon>
        <taxon>Nocardioidaceae</taxon>
        <taxon>Nocardioides</taxon>
    </lineage>
</organism>
<dbReference type="Pfam" id="PF13400">
    <property type="entry name" value="Tad"/>
    <property type="match status" value="1"/>
</dbReference>
<protein>
    <submittedName>
        <fullName evidence="3">Flp pilus assembly protein TadG</fullName>
    </submittedName>
</protein>
<dbReference type="AlphaFoldDB" id="A0A7Y9S290"/>
<reference evidence="3 4" key="1">
    <citation type="submission" date="2020-07" db="EMBL/GenBank/DDBJ databases">
        <title>Sequencing the genomes of 1000 actinobacteria strains.</title>
        <authorList>
            <person name="Klenk H.-P."/>
        </authorList>
    </citation>
    <scope>NUCLEOTIDE SEQUENCE [LARGE SCALE GENOMIC DNA]</scope>
    <source>
        <strain evidence="3 4">DSM 23819</strain>
    </source>
</reference>
<dbReference type="InterPro" id="IPR028087">
    <property type="entry name" value="Tad_N"/>
</dbReference>
<proteinExistence type="predicted"/>
<evidence type="ECO:0000313" key="3">
    <source>
        <dbReference type="EMBL" id="NYG58404.1"/>
    </source>
</evidence>
<dbReference type="EMBL" id="JACCAA010000001">
    <property type="protein sequence ID" value="NYG58404.1"/>
    <property type="molecule type" value="Genomic_DNA"/>
</dbReference>
<keyword evidence="1" id="KW-0472">Membrane</keyword>
<keyword evidence="1" id="KW-1133">Transmembrane helix</keyword>
<sequence>MNRGEEAGQVTVLIVGFALILLMAVGVVVDTSAAYLNRQSLDTLADGAALAGATIEGEQGYDQGLGQDRVELDERTARQAVGDYLNQVGAYADFKSLAWDVAVEGDTVVVTLSAAMELPIMVEGVTDSRVSSTGTSSLVLGG</sequence>
<comment type="caution">
    <text evidence="3">The sequence shown here is derived from an EMBL/GenBank/DDBJ whole genome shotgun (WGS) entry which is preliminary data.</text>
</comment>
<evidence type="ECO:0000256" key="1">
    <source>
        <dbReference type="SAM" id="Phobius"/>
    </source>
</evidence>
<dbReference type="RefSeq" id="WP_179501571.1">
    <property type="nucleotide sequence ID" value="NZ_JACCAA010000001.1"/>
</dbReference>
<feature type="domain" description="Putative Flp pilus-assembly TadG-like N-terminal" evidence="2">
    <location>
        <begin position="8"/>
        <end position="53"/>
    </location>
</feature>
<accession>A0A7Y9S290</accession>
<gene>
    <name evidence="3" type="ORF">BJ980_001327</name>
</gene>